<dbReference type="EMBL" id="AP012547">
    <property type="protein sequence ID" value="BAO29684.1"/>
    <property type="molecule type" value="Genomic_DNA"/>
</dbReference>
<dbReference type="Pfam" id="PF07514">
    <property type="entry name" value="TraI_2"/>
    <property type="match status" value="1"/>
</dbReference>
<dbReference type="AlphaFoldDB" id="W0SEM0"/>
<sequence>MLRRVIGKEDESVIDPSPIPMLSNPVEEDIPRYPPFMKGLPATSPDRLLETQWELIGQIQESGLASREIFDQYYLSPLRSLASYVHLLPASESHHHRGAGGLFRHAVEVALWSLQLGDRVLLPGDQTPRRRREIEPRWHVAVFLSALCHDIGKPITDLKVTSQDGEKSWNPFAEDLYSWASANAVDHYFLHWRPNRGRDHTSVSILLAERIIGRNTMGWIYGGDPELVLWMTESIACQPSQTNMIHNLVVRSDQVSVARDMETLGSVFAGYDIGVPVERMLLDIMRRLVRESTWTVNVPGSRLWFMEGHLYLVWPIAGEEMAAVINREKLPGLPRTPNSILDMLTERKLAEIKGDGSGEGRYWQIAPAPLTEKIPHIRLTAIRISKPSTVLDQLPVPIAGRLVDDKASAIPNQDQNPSEELNVLPNQVPNNPVAPVTKAVSVPTECSSMNTGASFPEDELGVLLKGIAEDFRAGRRDRKKLTYLDETGVLCLKWPDIIKDRGMESRAVLDYLGSREWLVVDPMQPFRRVTEVRVGIGAPWKVIRVQPVLRELLGISSESIKKLPGVQKAAAETKAIVTEEISPKLAIMQIAETEDANAKRLIEKKMKLLDEVISVLIETVRGKSVDAIEEEGGLLIAVSDVEAILKNRVKVSRAQILGLQRLNPQRFNTVERNRIVYFRLTNTP</sequence>
<name>W0SEM0_9PROT</name>
<gene>
    <name evidence="2" type="ORF">SUTH_01892</name>
</gene>
<evidence type="ECO:0000313" key="3">
    <source>
        <dbReference type="Proteomes" id="UP000031637"/>
    </source>
</evidence>
<reference evidence="2 3" key="1">
    <citation type="journal article" date="2014" name="Syst. Appl. Microbiol.">
        <title>Complete genomes of freshwater sulfur oxidizers Sulfuricella denitrificans skB26 and Sulfuritalea hydrogenivorans sk43H: genetic insights into the sulfur oxidation pathway of betaproteobacteria.</title>
        <authorList>
            <person name="Watanabe T."/>
            <person name="Kojima H."/>
            <person name="Fukui M."/>
        </authorList>
    </citation>
    <scope>NUCLEOTIDE SEQUENCE [LARGE SCALE GENOMIC DNA]</scope>
    <source>
        <strain evidence="2">DSM22779</strain>
    </source>
</reference>
<dbReference type="CDD" id="cd00077">
    <property type="entry name" value="HDc"/>
    <property type="match status" value="1"/>
</dbReference>
<dbReference type="RefSeq" id="WP_041098809.1">
    <property type="nucleotide sequence ID" value="NZ_AP012547.1"/>
</dbReference>
<keyword evidence="3" id="KW-1185">Reference proteome</keyword>
<dbReference type="STRING" id="1223802.SUTH_01892"/>
<dbReference type="InterPro" id="IPR011119">
    <property type="entry name" value="Unchr_helicase_relaxase_TraI"/>
</dbReference>
<evidence type="ECO:0000259" key="1">
    <source>
        <dbReference type="Pfam" id="PF07514"/>
    </source>
</evidence>
<dbReference type="Proteomes" id="UP000031637">
    <property type="component" value="Chromosome"/>
</dbReference>
<organism evidence="2 3">
    <name type="scientific">Sulfuritalea hydrogenivorans sk43H</name>
    <dbReference type="NCBI Taxonomy" id="1223802"/>
    <lineage>
        <taxon>Bacteria</taxon>
        <taxon>Pseudomonadati</taxon>
        <taxon>Pseudomonadota</taxon>
        <taxon>Betaproteobacteria</taxon>
        <taxon>Nitrosomonadales</taxon>
        <taxon>Sterolibacteriaceae</taxon>
        <taxon>Sulfuritalea</taxon>
    </lineage>
</organism>
<protein>
    <submittedName>
        <fullName evidence="2">Relaxase</fullName>
    </submittedName>
</protein>
<feature type="domain" description="Uncharacterised" evidence="1">
    <location>
        <begin position="40"/>
        <end position="357"/>
    </location>
</feature>
<dbReference type="KEGG" id="shd:SUTH_01892"/>
<dbReference type="Gene3D" id="1.10.3210.40">
    <property type="match status" value="1"/>
</dbReference>
<evidence type="ECO:0000313" key="2">
    <source>
        <dbReference type="EMBL" id="BAO29684.1"/>
    </source>
</evidence>
<dbReference type="HOGENOM" id="CLU_385847_0_0_4"/>
<accession>W0SEM0</accession>
<dbReference type="NCBIfam" id="NF041494">
    <property type="entry name" value="MobH"/>
    <property type="match status" value="1"/>
</dbReference>
<dbReference type="OrthoDB" id="6190309at2"/>
<proteinExistence type="predicted"/>
<dbReference type="InterPro" id="IPR003607">
    <property type="entry name" value="HD/PDEase_dom"/>
</dbReference>